<dbReference type="AlphaFoldDB" id="A0A1Y2CSU9"/>
<feature type="signal peptide" evidence="1">
    <location>
        <begin position="1"/>
        <end position="19"/>
    </location>
</feature>
<evidence type="ECO:0000313" key="2">
    <source>
        <dbReference type="EMBL" id="ORY50053.1"/>
    </source>
</evidence>
<organism evidence="2 3">
    <name type="scientific">Rhizoclosmatium globosum</name>
    <dbReference type="NCBI Taxonomy" id="329046"/>
    <lineage>
        <taxon>Eukaryota</taxon>
        <taxon>Fungi</taxon>
        <taxon>Fungi incertae sedis</taxon>
        <taxon>Chytridiomycota</taxon>
        <taxon>Chytridiomycota incertae sedis</taxon>
        <taxon>Chytridiomycetes</taxon>
        <taxon>Chytridiales</taxon>
        <taxon>Chytriomycetaceae</taxon>
        <taxon>Rhizoclosmatium</taxon>
    </lineage>
</organism>
<proteinExistence type="predicted"/>
<feature type="chain" id="PRO_5012598567" evidence="1">
    <location>
        <begin position="20"/>
        <end position="68"/>
    </location>
</feature>
<sequence length="68" mass="6804">MKLTIISAILLSTVSFVAAQGVQGLGINGGYGGEVAQIGIQRAAQAARAGVYHGGIQGGPNGGPDRRR</sequence>
<dbReference type="Proteomes" id="UP000193642">
    <property type="component" value="Unassembled WGS sequence"/>
</dbReference>
<keyword evidence="1" id="KW-0732">Signal</keyword>
<comment type="caution">
    <text evidence="2">The sequence shown here is derived from an EMBL/GenBank/DDBJ whole genome shotgun (WGS) entry which is preliminary data.</text>
</comment>
<evidence type="ECO:0000256" key="1">
    <source>
        <dbReference type="SAM" id="SignalP"/>
    </source>
</evidence>
<keyword evidence="3" id="KW-1185">Reference proteome</keyword>
<reference evidence="2 3" key="1">
    <citation type="submission" date="2016-07" db="EMBL/GenBank/DDBJ databases">
        <title>Pervasive Adenine N6-methylation of Active Genes in Fungi.</title>
        <authorList>
            <consortium name="DOE Joint Genome Institute"/>
            <person name="Mondo S.J."/>
            <person name="Dannebaum R.O."/>
            <person name="Kuo R.C."/>
            <person name="Labutti K."/>
            <person name="Haridas S."/>
            <person name="Kuo A."/>
            <person name="Salamov A."/>
            <person name="Ahrendt S.R."/>
            <person name="Lipzen A."/>
            <person name="Sullivan W."/>
            <person name="Andreopoulos W.B."/>
            <person name="Clum A."/>
            <person name="Lindquist E."/>
            <person name="Daum C."/>
            <person name="Ramamoorthy G.K."/>
            <person name="Gryganskyi A."/>
            <person name="Culley D."/>
            <person name="Magnuson J.K."/>
            <person name="James T.Y."/>
            <person name="O'Malley M.A."/>
            <person name="Stajich J.E."/>
            <person name="Spatafora J.W."/>
            <person name="Visel A."/>
            <person name="Grigoriev I.V."/>
        </authorList>
    </citation>
    <scope>NUCLEOTIDE SEQUENCE [LARGE SCALE GENOMIC DNA]</scope>
    <source>
        <strain evidence="2 3">JEL800</strain>
    </source>
</reference>
<dbReference type="EMBL" id="MCGO01000008">
    <property type="protein sequence ID" value="ORY50053.1"/>
    <property type="molecule type" value="Genomic_DNA"/>
</dbReference>
<name>A0A1Y2CSU9_9FUNG</name>
<accession>A0A1Y2CSU9</accession>
<gene>
    <name evidence="2" type="ORF">BCR33DRAFT_713630</name>
</gene>
<evidence type="ECO:0000313" key="3">
    <source>
        <dbReference type="Proteomes" id="UP000193642"/>
    </source>
</evidence>
<protein>
    <submittedName>
        <fullName evidence="2">Uncharacterized protein</fullName>
    </submittedName>
</protein>